<dbReference type="OrthoDB" id="4069217at2759"/>
<dbReference type="GeneID" id="59326125"/>
<organism evidence="1 2">
    <name type="scientific">Torulaspora globosa</name>
    <dbReference type="NCBI Taxonomy" id="48254"/>
    <lineage>
        <taxon>Eukaryota</taxon>
        <taxon>Fungi</taxon>
        <taxon>Dikarya</taxon>
        <taxon>Ascomycota</taxon>
        <taxon>Saccharomycotina</taxon>
        <taxon>Saccharomycetes</taxon>
        <taxon>Saccharomycetales</taxon>
        <taxon>Saccharomycetaceae</taxon>
        <taxon>Torulaspora</taxon>
    </lineage>
</organism>
<reference evidence="1 2" key="1">
    <citation type="submission" date="2020-06" db="EMBL/GenBank/DDBJ databases">
        <title>The yeast mating-type switching endonuclease HO is a domesticated member of an unorthodox homing genetic element family.</title>
        <authorList>
            <person name="Coughlan A.Y."/>
            <person name="Lombardi L."/>
            <person name="Braun-Galleani S."/>
            <person name="Martos A.R."/>
            <person name="Galeote V."/>
            <person name="Bigey F."/>
            <person name="Dequin S."/>
            <person name="Byrne K.P."/>
            <person name="Wolfe K.H."/>
        </authorList>
    </citation>
    <scope>NUCLEOTIDE SEQUENCE [LARGE SCALE GENOMIC DNA]</scope>
    <source>
        <strain evidence="1 2">CBS764</strain>
    </source>
</reference>
<dbReference type="Pfam" id="PF22575">
    <property type="entry name" value="Vir1p"/>
    <property type="match status" value="3"/>
</dbReference>
<sequence length="813" mass="91741">MAIETITTMTDNTKEPKDAFVQSLLEALLKISDRGSGNDKQKLIFKTLDALKLLCPEDLDGRLCREQIEGIDIFTPILSCDELKHKWDIVASYMAICSVHRQLQPLITGSITSWRDSLPSEEISPVNGDDSYKRGFYSIVSQLTEVDVLRPQTFEYLKLNLGPTLVASWTPLWLEWLGKRRPALSELDLLDDSKVDFYIATCGEEFVKQYVCKRKGGSWEYLVFKICLRMVRFPNWIPQSSYRLAVQRVAPAQSEFDGLTFAVQVVMEVVDHPELNFFETPHLALLLSEALKRMQKIPSHILHATLGSFSCVQSLSALINMTQYLLAKFLINTGETIRLINMKSQIDVKPDDGSWYKSKPSLFQIPHWFEKSIMPPIPPISKSSLIFQNSASEWEGGSCSMEAVTDLLLDSLSTVCLINERILEEYQELDIDPMQPDDAVKELPSGILHKLKQSYTELYLIPITTTLLLSCQLNTVENKLIGKAKAQTLSRLLYFHSVRICEELVRIHGAAGLFYLIDFAAKVSLEDLVLQRVWVEILNHIFFHSARSLAKRFFEDSALVERTLLDYVTLWNDGTEAFENFFVHLFNQAQPTIETICIELDDLIRLLPDGEKILAKSRPRAATGKAHVRQSNTLCETEVFMPSVTNTLQQNKYDPYSAAPFVPAKKCTRSLLMNAKSKAVACGFRAVNHDSSLPNESTSSQMLTPTSLHNNAEMRHAGVNDHLTANTSAEKFSFDLCSPNTRLDSTPRTPNLATSTLFNSPWNDSPDIHSTPSICKFVSTGKNYILGGHNRIRNNSRAQSIHIDSFDSENYGT</sequence>
<dbReference type="GO" id="GO:0051321">
    <property type="term" value="P:meiotic cell cycle"/>
    <property type="evidence" value="ECO:0007669"/>
    <property type="project" value="InterPro"/>
</dbReference>
<protein>
    <submittedName>
        <fullName evidence="1">Uncharacterized protein</fullName>
    </submittedName>
</protein>
<accession>A0A7G3ZHH2</accession>
<dbReference type="InterPro" id="IPR054776">
    <property type="entry name" value="VIR1_yeast"/>
</dbReference>
<dbReference type="KEGG" id="tgb:HG536_0D04800"/>
<proteinExistence type="predicted"/>
<dbReference type="Proteomes" id="UP000515788">
    <property type="component" value="Chromosome 4"/>
</dbReference>
<evidence type="ECO:0000313" key="2">
    <source>
        <dbReference type="Proteomes" id="UP000515788"/>
    </source>
</evidence>
<dbReference type="EMBL" id="CP059249">
    <property type="protein sequence ID" value="QLL32958.1"/>
    <property type="molecule type" value="Genomic_DNA"/>
</dbReference>
<gene>
    <name evidence="1" type="ORF">HG536_0D04800</name>
</gene>
<dbReference type="RefSeq" id="XP_037139632.1">
    <property type="nucleotide sequence ID" value="XM_037283736.1"/>
</dbReference>
<evidence type="ECO:0000313" key="1">
    <source>
        <dbReference type="EMBL" id="QLL32958.1"/>
    </source>
</evidence>
<keyword evidence="2" id="KW-1185">Reference proteome</keyword>
<name>A0A7G3ZHH2_9SACH</name>
<dbReference type="GO" id="GO:0045944">
    <property type="term" value="P:positive regulation of transcription by RNA polymerase II"/>
    <property type="evidence" value="ECO:0007669"/>
    <property type="project" value="InterPro"/>
</dbReference>
<dbReference type="AlphaFoldDB" id="A0A7G3ZHH2"/>